<comment type="caution">
    <text evidence="3">The sequence shown here is derived from an EMBL/GenBank/DDBJ whole genome shotgun (WGS) entry which is preliminary data.</text>
</comment>
<protein>
    <recommendedName>
        <fullName evidence="2">Methyltransferase domain-containing protein</fullName>
    </recommendedName>
</protein>
<feature type="signal peptide" evidence="1">
    <location>
        <begin position="1"/>
        <end position="22"/>
    </location>
</feature>
<dbReference type="EMBL" id="BRYB01001685">
    <property type="protein sequence ID" value="GMI31075.1"/>
    <property type="molecule type" value="Genomic_DNA"/>
</dbReference>
<dbReference type="SUPFAM" id="SSF53335">
    <property type="entry name" value="S-adenosyl-L-methionine-dependent methyltransferases"/>
    <property type="match status" value="1"/>
</dbReference>
<evidence type="ECO:0000256" key="1">
    <source>
        <dbReference type="SAM" id="SignalP"/>
    </source>
</evidence>
<evidence type="ECO:0000313" key="3">
    <source>
        <dbReference type="EMBL" id="GMI31075.1"/>
    </source>
</evidence>
<organism evidence="3 4">
    <name type="scientific">Tetraparma gracilis</name>
    <dbReference type="NCBI Taxonomy" id="2962635"/>
    <lineage>
        <taxon>Eukaryota</taxon>
        <taxon>Sar</taxon>
        <taxon>Stramenopiles</taxon>
        <taxon>Ochrophyta</taxon>
        <taxon>Bolidophyceae</taxon>
        <taxon>Parmales</taxon>
        <taxon>Triparmaceae</taxon>
        <taxon>Tetraparma</taxon>
    </lineage>
</organism>
<reference evidence="3 4" key="1">
    <citation type="journal article" date="2023" name="Commun. Biol.">
        <title>Genome analysis of Parmales, the sister group of diatoms, reveals the evolutionary specialization of diatoms from phago-mixotrophs to photoautotrophs.</title>
        <authorList>
            <person name="Ban H."/>
            <person name="Sato S."/>
            <person name="Yoshikawa S."/>
            <person name="Yamada K."/>
            <person name="Nakamura Y."/>
            <person name="Ichinomiya M."/>
            <person name="Sato N."/>
            <person name="Blanc-Mathieu R."/>
            <person name="Endo H."/>
            <person name="Kuwata A."/>
            <person name="Ogata H."/>
        </authorList>
    </citation>
    <scope>NUCLEOTIDE SEQUENCE [LARGE SCALE GENOMIC DNA]</scope>
</reference>
<feature type="chain" id="PRO_5046614418" description="Methyltransferase domain-containing protein" evidence="1">
    <location>
        <begin position="23"/>
        <end position="243"/>
    </location>
</feature>
<gene>
    <name evidence="3" type="ORF">TeGR_g1278</name>
</gene>
<dbReference type="Pfam" id="PF13649">
    <property type="entry name" value="Methyltransf_25"/>
    <property type="match status" value="1"/>
</dbReference>
<dbReference type="Gene3D" id="3.40.50.150">
    <property type="entry name" value="Vaccinia Virus protein VP39"/>
    <property type="match status" value="1"/>
</dbReference>
<dbReference type="CDD" id="cd02440">
    <property type="entry name" value="AdoMet_MTases"/>
    <property type="match status" value="1"/>
</dbReference>
<dbReference type="Proteomes" id="UP001165060">
    <property type="component" value="Unassembled WGS sequence"/>
</dbReference>
<keyword evidence="4" id="KW-1185">Reference proteome</keyword>
<evidence type="ECO:0000313" key="4">
    <source>
        <dbReference type="Proteomes" id="UP001165060"/>
    </source>
</evidence>
<dbReference type="InterPro" id="IPR029063">
    <property type="entry name" value="SAM-dependent_MTases_sf"/>
</dbReference>
<proteinExistence type="predicted"/>
<dbReference type="InterPro" id="IPR041698">
    <property type="entry name" value="Methyltransf_25"/>
</dbReference>
<sequence>MRLPQTLLLLLLISALSRPAAPLPLLPRRSLLPFLLTSALPPQPFSSSGTPLLELTQTTAASRDTNISPLEYYDTLRELARVPPGSPPLSALDVGCGAGVSTELLSELSYSSVTALDWSRAAWDSYARPSPNVTFYEYDDERFFRNFPSSRFDLIVFNFAVNEAKALSAARDHLTPSGRLLAPVNLRADYWLSQQLRLYERSGALLYNASRVGAWDVLFQPDVTQDTCQGIWCKAFNGWERKP</sequence>
<evidence type="ECO:0000259" key="2">
    <source>
        <dbReference type="Pfam" id="PF13649"/>
    </source>
</evidence>
<accession>A0ABQ6MQR9</accession>
<feature type="domain" description="Methyltransferase" evidence="2">
    <location>
        <begin position="92"/>
        <end position="178"/>
    </location>
</feature>
<name>A0ABQ6MQR9_9STRA</name>
<keyword evidence="1" id="KW-0732">Signal</keyword>